<dbReference type="Proteomes" id="UP001054252">
    <property type="component" value="Unassembled WGS sequence"/>
</dbReference>
<dbReference type="AlphaFoldDB" id="A0AAV5IH61"/>
<protein>
    <submittedName>
        <fullName evidence="2">Uncharacterized protein</fullName>
    </submittedName>
</protein>
<feature type="compositionally biased region" description="Basic and acidic residues" evidence="1">
    <location>
        <begin position="21"/>
        <end position="34"/>
    </location>
</feature>
<evidence type="ECO:0000256" key="1">
    <source>
        <dbReference type="SAM" id="MobiDB-lite"/>
    </source>
</evidence>
<feature type="region of interest" description="Disordered" evidence="1">
    <location>
        <begin position="21"/>
        <end position="46"/>
    </location>
</feature>
<comment type="caution">
    <text evidence="2">The sequence shown here is derived from an EMBL/GenBank/DDBJ whole genome shotgun (WGS) entry which is preliminary data.</text>
</comment>
<reference evidence="2 3" key="1">
    <citation type="journal article" date="2021" name="Commun. Biol.">
        <title>The genome of Shorea leprosula (Dipterocarpaceae) highlights the ecological relevance of drought in aseasonal tropical rainforests.</title>
        <authorList>
            <person name="Ng K.K.S."/>
            <person name="Kobayashi M.J."/>
            <person name="Fawcett J.A."/>
            <person name="Hatakeyama M."/>
            <person name="Paape T."/>
            <person name="Ng C.H."/>
            <person name="Ang C.C."/>
            <person name="Tnah L.H."/>
            <person name="Lee C.T."/>
            <person name="Nishiyama T."/>
            <person name="Sese J."/>
            <person name="O'Brien M.J."/>
            <person name="Copetti D."/>
            <person name="Mohd Noor M.I."/>
            <person name="Ong R.C."/>
            <person name="Putra M."/>
            <person name="Sireger I.Z."/>
            <person name="Indrioko S."/>
            <person name="Kosugi Y."/>
            <person name="Izuno A."/>
            <person name="Isagi Y."/>
            <person name="Lee S.L."/>
            <person name="Shimizu K.K."/>
        </authorList>
    </citation>
    <scope>NUCLEOTIDE SEQUENCE [LARGE SCALE GENOMIC DNA]</scope>
    <source>
        <strain evidence="2">214</strain>
    </source>
</reference>
<evidence type="ECO:0000313" key="2">
    <source>
        <dbReference type="EMBL" id="GKU96519.1"/>
    </source>
</evidence>
<gene>
    <name evidence="2" type="ORF">SLEP1_g9748</name>
</gene>
<name>A0AAV5IH61_9ROSI</name>
<organism evidence="2 3">
    <name type="scientific">Rubroshorea leprosula</name>
    <dbReference type="NCBI Taxonomy" id="152421"/>
    <lineage>
        <taxon>Eukaryota</taxon>
        <taxon>Viridiplantae</taxon>
        <taxon>Streptophyta</taxon>
        <taxon>Embryophyta</taxon>
        <taxon>Tracheophyta</taxon>
        <taxon>Spermatophyta</taxon>
        <taxon>Magnoliopsida</taxon>
        <taxon>eudicotyledons</taxon>
        <taxon>Gunneridae</taxon>
        <taxon>Pentapetalae</taxon>
        <taxon>rosids</taxon>
        <taxon>malvids</taxon>
        <taxon>Malvales</taxon>
        <taxon>Dipterocarpaceae</taxon>
        <taxon>Rubroshorea</taxon>
    </lineage>
</organism>
<proteinExistence type="predicted"/>
<keyword evidence="3" id="KW-1185">Reference proteome</keyword>
<accession>A0AAV5IH61</accession>
<sequence>MAALLRDAAVNLSRRVDGYEQLDHQNSEKQKESFGQRALSRQRNGSKNMAALFSVHRRRERAKQRQIFLRTYKLSAVDNVGGRSKTDKLKKVAVKVRRVVVSMFGFMRNTGSLRSTCDCRSAICVASPTPIRRKQSPDAIKNPKEMADMMIGDSSQWSGNSVLMREIQGRILTFREIIDLPPCNSPASVLELAIDCRGSLNAVPQRSSSKNDLNNERSFTRPGLFTEHKY</sequence>
<dbReference type="EMBL" id="BPVZ01000010">
    <property type="protein sequence ID" value="GKU96519.1"/>
    <property type="molecule type" value="Genomic_DNA"/>
</dbReference>
<evidence type="ECO:0000313" key="3">
    <source>
        <dbReference type="Proteomes" id="UP001054252"/>
    </source>
</evidence>